<dbReference type="PANTHER" id="PTHR46034">
    <property type="match status" value="1"/>
</dbReference>
<evidence type="ECO:0000313" key="3">
    <source>
        <dbReference type="Proteomes" id="UP000015453"/>
    </source>
</evidence>
<dbReference type="GO" id="GO:0034976">
    <property type="term" value="P:response to endoplasmic reticulum stress"/>
    <property type="evidence" value="ECO:0007669"/>
    <property type="project" value="InterPro"/>
</dbReference>
<comment type="caution">
    <text evidence="2">The sequence shown here is derived from an EMBL/GenBank/DDBJ whole genome shotgun (WGS) entry which is preliminary data.</text>
</comment>
<keyword evidence="3" id="KW-1185">Reference proteome</keyword>
<organism evidence="2 3">
    <name type="scientific">Genlisea aurea</name>
    <dbReference type="NCBI Taxonomy" id="192259"/>
    <lineage>
        <taxon>Eukaryota</taxon>
        <taxon>Viridiplantae</taxon>
        <taxon>Streptophyta</taxon>
        <taxon>Embryophyta</taxon>
        <taxon>Tracheophyta</taxon>
        <taxon>Spermatophyta</taxon>
        <taxon>Magnoliopsida</taxon>
        <taxon>eudicotyledons</taxon>
        <taxon>Gunneridae</taxon>
        <taxon>Pentapetalae</taxon>
        <taxon>asterids</taxon>
        <taxon>lamiids</taxon>
        <taxon>Lamiales</taxon>
        <taxon>Lentibulariaceae</taxon>
        <taxon>Genlisea</taxon>
    </lineage>
</organism>
<dbReference type="Pfam" id="PF10539">
    <property type="entry name" value="Dev_Cell_Death"/>
    <property type="match status" value="1"/>
</dbReference>
<dbReference type="Proteomes" id="UP000015453">
    <property type="component" value="Unassembled WGS sequence"/>
</dbReference>
<dbReference type="OrthoDB" id="45365at2759"/>
<protein>
    <recommendedName>
        <fullName evidence="1">DCD domain-containing protein</fullName>
    </recommendedName>
</protein>
<dbReference type="AlphaFoldDB" id="S8D546"/>
<dbReference type="InterPro" id="IPR013989">
    <property type="entry name" value="Dev_and_cell_death_domain"/>
</dbReference>
<evidence type="ECO:0000313" key="2">
    <source>
        <dbReference type="EMBL" id="EPS74540.1"/>
    </source>
</evidence>
<dbReference type="EMBL" id="AUSU01000055">
    <property type="protein sequence ID" value="EPS74540.1"/>
    <property type="molecule type" value="Genomic_DNA"/>
</dbReference>
<dbReference type="PANTHER" id="PTHR46034:SF7">
    <property type="entry name" value="INFLUENZA VIRUS NS1A-BINDING PROTEIN"/>
    <property type="match status" value="1"/>
</dbReference>
<evidence type="ECO:0000259" key="1">
    <source>
        <dbReference type="PROSITE" id="PS51222"/>
    </source>
</evidence>
<dbReference type="PROSITE" id="PS51222">
    <property type="entry name" value="DCD"/>
    <property type="match status" value="1"/>
</dbReference>
<accession>S8D546</accession>
<feature type="domain" description="DCD" evidence="1">
    <location>
        <begin position="1"/>
        <end position="72"/>
    </location>
</feature>
<dbReference type="SMART" id="SM00767">
    <property type="entry name" value="DCD"/>
    <property type="match status" value="1"/>
</dbReference>
<name>S8D546_9LAMI</name>
<dbReference type="InterPro" id="IPR044832">
    <property type="entry name" value="NRP-like"/>
</dbReference>
<gene>
    <name evidence="2" type="ORF">M569_00216</name>
</gene>
<sequence>GQMNIDPYAWTDDGSERTPFPAQVRVRLGLECQGLAEFIFKPILIDNYYNQSHFWFELDQSQVSQLISKLSSSAIAPRPSTNQPPQLAEVVQKFPVDENEVEAISNSCGSSDELYLSNSVASSDEQCLILEKLEKLSLIRENSEAEGIDCVAGAKSTSGDDIECKNQNQDKPASIENPTSSFDFHQHSSIVEKKDKTLLLYRVGKGCGCPFVSWPFLFV</sequence>
<reference evidence="2 3" key="1">
    <citation type="journal article" date="2013" name="BMC Genomics">
        <title>The miniature genome of a carnivorous plant Genlisea aurea contains a low number of genes and short non-coding sequences.</title>
        <authorList>
            <person name="Leushkin E.V."/>
            <person name="Sutormin R.A."/>
            <person name="Nabieva E.R."/>
            <person name="Penin A.A."/>
            <person name="Kondrashov A.S."/>
            <person name="Logacheva M.D."/>
        </authorList>
    </citation>
    <scope>NUCLEOTIDE SEQUENCE [LARGE SCALE GENOMIC DNA]</scope>
</reference>
<feature type="non-terminal residue" evidence="2">
    <location>
        <position position="1"/>
    </location>
</feature>
<proteinExistence type="predicted"/>